<evidence type="ECO:0000256" key="1">
    <source>
        <dbReference type="ARBA" id="ARBA00022741"/>
    </source>
</evidence>
<evidence type="ECO:0000313" key="5">
    <source>
        <dbReference type="Proteomes" id="UP000219612"/>
    </source>
</evidence>
<dbReference type="Gene3D" id="3.40.50.300">
    <property type="entry name" value="P-loop containing nucleotide triphosphate hydrolases"/>
    <property type="match status" value="1"/>
</dbReference>
<dbReference type="OrthoDB" id="3514764at2"/>
<dbReference type="PANTHER" id="PTHR16305">
    <property type="entry name" value="TESTICULAR SOLUBLE ADENYLYL CYCLASE"/>
    <property type="match status" value="1"/>
</dbReference>
<dbReference type="AlphaFoldDB" id="A0A285J0P4"/>
<dbReference type="SUPFAM" id="SSF52540">
    <property type="entry name" value="P-loop containing nucleoside triphosphate hydrolases"/>
    <property type="match status" value="1"/>
</dbReference>
<dbReference type="InterPro" id="IPR041664">
    <property type="entry name" value="AAA_16"/>
</dbReference>
<evidence type="ECO:0000256" key="2">
    <source>
        <dbReference type="ARBA" id="ARBA00022840"/>
    </source>
</evidence>
<dbReference type="Pfam" id="PF13191">
    <property type="entry name" value="AAA_16"/>
    <property type="match status" value="1"/>
</dbReference>
<dbReference type="GO" id="GO:0005737">
    <property type="term" value="C:cytoplasm"/>
    <property type="evidence" value="ECO:0007669"/>
    <property type="project" value="TreeGrafter"/>
</dbReference>
<dbReference type="Gene3D" id="1.25.40.10">
    <property type="entry name" value="Tetratricopeptide repeat domain"/>
    <property type="match status" value="1"/>
</dbReference>
<dbReference type="GO" id="GO:0004016">
    <property type="term" value="F:adenylate cyclase activity"/>
    <property type="evidence" value="ECO:0007669"/>
    <property type="project" value="TreeGrafter"/>
</dbReference>
<proteinExistence type="predicted"/>
<dbReference type="InterPro" id="IPR027417">
    <property type="entry name" value="P-loop_NTPase"/>
</dbReference>
<protein>
    <submittedName>
        <fullName evidence="4">AAA ATPase domain-containing protein</fullName>
    </submittedName>
</protein>
<organism evidence="4 5">
    <name type="scientific">Paractinoplanes atraurantiacus</name>
    <dbReference type="NCBI Taxonomy" id="1036182"/>
    <lineage>
        <taxon>Bacteria</taxon>
        <taxon>Bacillati</taxon>
        <taxon>Actinomycetota</taxon>
        <taxon>Actinomycetes</taxon>
        <taxon>Micromonosporales</taxon>
        <taxon>Micromonosporaceae</taxon>
        <taxon>Paractinoplanes</taxon>
    </lineage>
</organism>
<dbReference type="Proteomes" id="UP000219612">
    <property type="component" value="Unassembled WGS sequence"/>
</dbReference>
<sequence>MSATVTRQPDESLVGRSAERTRLATLLRQAATGGRAVLVEGDAGIGKTALVREVADRARARGFRELGARGVHGADTAGFSGLHQMLHPVLDQIGSLPANQSSALLVAFGHEDGPASDRLLIGLATSGLLATAAGAGPLLVVVDDLHWLDRSSADVVSFVVRRLGAAPVLLVATTRTGETYADRSDSFPDVLRLGPLTPEDSARLLDRVAPGIGARVRRRILHASAGNPLALHELPTAFGDRETLVDQVPMTARLEQAFLAEVTRLPEPSRQVLRVAAAGQDARFEELVAAVRALGHTEDELHEVVKAGLLRIEEGRVSFRHPLVGSAIYGGSPALDRSGAHRALASVTADPVRAAWHRASATYGWDEEVAADLEAGAEAAQRLGANPEAMITYRRAAALSPALRDRVRRLGRAAEAARRGGLTAEAVEMLREASPLAEDLADVRGLARTEWLLSMTSDVPGRGALDLVALAARHAGPSGRGHPAERAEILLWAAIKAWILQEADEVRTAIRHALDAIEPDGRGAPHEIALTLLDPGRGMDALRADLPELAPRILGLYPEMMNVLAFAAEGALDLETAERCWTAVVEFDQASGRIGDEAVTRCGRAMSRILSGELDTGLADAEESLRLSREFDLEIVGAMAAAAVALVRAIRGETAGARAALAEVRAFPGGADFARVRAVASWAEGLVAGWEGRHDDAVDALAGTAVNDPIEIWAGPDLAAAAARAGRPGAARQWFDKVAAHPGAAERLRLVSRLEQGPGAL</sequence>
<reference evidence="4 5" key="1">
    <citation type="submission" date="2017-09" db="EMBL/GenBank/DDBJ databases">
        <authorList>
            <person name="Ehlers B."/>
            <person name="Leendertz F.H."/>
        </authorList>
    </citation>
    <scope>NUCLEOTIDE SEQUENCE [LARGE SCALE GENOMIC DNA]</scope>
    <source>
        <strain evidence="4 5">CGMCC 4.6857</strain>
    </source>
</reference>
<name>A0A285J0P4_9ACTN</name>
<feature type="domain" description="Orc1-like AAA ATPase" evidence="3">
    <location>
        <begin position="13"/>
        <end position="171"/>
    </location>
</feature>
<accession>A0A285J0P4</accession>
<dbReference type="GO" id="GO:0005524">
    <property type="term" value="F:ATP binding"/>
    <property type="evidence" value="ECO:0007669"/>
    <property type="project" value="UniProtKB-KW"/>
</dbReference>
<dbReference type="PANTHER" id="PTHR16305:SF35">
    <property type="entry name" value="TRANSCRIPTIONAL ACTIVATOR DOMAIN"/>
    <property type="match status" value="1"/>
</dbReference>
<evidence type="ECO:0000313" key="4">
    <source>
        <dbReference type="EMBL" id="SNY53653.1"/>
    </source>
</evidence>
<dbReference type="EMBL" id="OBDY01000014">
    <property type="protein sequence ID" value="SNY53653.1"/>
    <property type="molecule type" value="Genomic_DNA"/>
</dbReference>
<evidence type="ECO:0000259" key="3">
    <source>
        <dbReference type="Pfam" id="PF13191"/>
    </source>
</evidence>
<dbReference type="InterPro" id="IPR011990">
    <property type="entry name" value="TPR-like_helical_dom_sf"/>
</dbReference>
<keyword evidence="2" id="KW-0067">ATP-binding</keyword>
<gene>
    <name evidence="4" type="ORF">SAMN05421748_114116</name>
</gene>
<keyword evidence="1" id="KW-0547">Nucleotide-binding</keyword>
<keyword evidence="5" id="KW-1185">Reference proteome</keyword>